<keyword evidence="1" id="KW-0677">Repeat</keyword>
<reference evidence="4 5" key="1">
    <citation type="journal article" date="2024" name="J Genomics">
        <title>Draft genome sequencing and assembly of Favolaschia claudopus CIRM-BRFM 2984 isolated from oak limbs.</title>
        <authorList>
            <person name="Navarro D."/>
            <person name="Drula E."/>
            <person name="Chaduli D."/>
            <person name="Cazenave R."/>
            <person name="Ahrendt S."/>
            <person name="Wang J."/>
            <person name="Lipzen A."/>
            <person name="Daum C."/>
            <person name="Barry K."/>
            <person name="Grigoriev I.V."/>
            <person name="Favel A."/>
            <person name="Rosso M.N."/>
            <person name="Martin F."/>
        </authorList>
    </citation>
    <scope>NUCLEOTIDE SEQUENCE [LARGE SCALE GENOMIC DNA]</scope>
    <source>
        <strain evidence="4 5">CIRM-BRFM 2984</strain>
    </source>
</reference>
<dbReference type="Proteomes" id="UP001362999">
    <property type="component" value="Unassembled WGS sequence"/>
</dbReference>
<dbReference type="PANTHER" id="PTHR10039">
    <property type="entry name" value="AMELOGENIN"/>
    <property type="match status" value="1"/>
</dbReference>
<evidence type="ECO:0000313" key="4">
    <source>
        <dbReference type="EMBL" id="KAK6964725.1"/>
    </source>
</evidence>
<keyword evidence="5" id="KW-1185">Reference proteome</keyword>
<evidence type="ECO:0000259" key="3">
    <source>
        <dbReference type="Pfam" id="PF24883"/>
    </source>
</evidence>
<dbReference type="Pfam" id="PF24883">
    <property type="entry name" value="NPHP3_N"/>
    <property type="match status" value="1"/>
</dbReference>
<dbReference type="Gene3D" id="3.40.50.300">
    <property type="entry name" value="P-loop containing nucleotide triphosphate hydrolases"/>
    <property type="match status" value="1"/>
</dbReference>
<comment type="caution">
    <text evidence="4">The sequence shown here is derived from an EMBL/GenBank/DDBJ whole genome shotgun (WGS) entry which is preliminary data.</text>
</comment>
<dbReference type="AlphaFoldDB" id="A0AAV9YY76"/>
<evidence type="ECO:0000256" key="2">
    <source>
        <dbReference type="SAM" id="MobiDB-lite"/>
    </source>
</evidence>
<proteinExistence type="predicted"/>
<dbReference type="SUPFAM" id="SSF52540">
    <property type="entry name" value="P-loop containing nucleoside triphosphate hydrolases"/>
    <property type="match status" value="1"/>
</dbReference>
<organism evidence="4 5">
    <name type="scientific">Favolaschia claudopus</name>
    <dbReference type="NCBI Taxonomy" id="2862362"/>
    <lineage>
        <taxon>Eukaryota</taxon>
        <taxon>Fungi</taxon>
        <taxon>Dikarya</taxon>
        <taxon>Basidiomycota</taxon>
        <taxon>Agaricomycotina</taxon>
        <taxon>Agaricomycetes</taxon>
        <taxon>Agaricomycetidae</taxon>
        <taxon>Agaricales</taxon>
        <taxon>Marasmiineae</taxon>
        <taxon>Mycenaceae</taxon>
        <taxon>Favolaschia</taxon>
    </lineage>
</organism>
<gene>
    <name evidence="4" type="ORF">R3P38DRAFT_3157048</name>
</gene>
<dbReference type="InterPro" id="IPR056884">
    <property type="entry name" value="NPHP3-like_N"/>
</dbReference>
<dbReference type="InterPro" id="IPR027417">
    <property type="entry name" value="P-loop_NTPase"/>
</dbReference>
<dbReference type="EMBL" id="JAWWNJ010000305">
    <property type="protein sequence ID" value="KAK6964725.1"/>
    <property type="molecule type" value="Genomic_DNA"/>
</dbReference>
<protein>
    <recommendedName>
        <fullName evidence="3">Nephrocystin 3-like N-terminal domain-containing protein</fullName>
    </recommendedName>
</protein>
<evidence type="ECO:0000256" key="1">
    <source>
        <dbReference type="ARBA" id="ARBA00022737"/>
    </source>
</evidence>
<feature type="compositionally biased region" description="Polar residues" evidence="2">
    <location>
        <begin position="18"/>
        <end position="31"/>
    </location>
</feature>
<feature type="domain" description="Nephrocystin 3-like N-terminal" evidence="3">
    <location>
        <begin position="249"/>
        <end position="404"/>
    </location>
</feature>
<sequence length="935" mass="104847">MKALKQLIRRNLRSSSSAHAIPSTLPSSVSSIAPGRNAPASNDDLSTPVLSQSMASEPESSSPHYLGLLKSGLILLLNRVESILNGTAFKIPISVVNTVVDLASRVSNNNDRFRVLFQEITHQLDIVNAVLPKTSTAEGRDRIFQFSQSLKIELDILETIADRSTIIQILESDEDISAIEATMRRIDGGLRAFHLDITMSIERKIDTANSNTALRILYSASAPDATHDAADGDTHPPCHPNTRMEILERLTRWSQDDNGSQILWMHGPAGTGKSAIVQSFCEQLQARNCLAGSFFFRRGHPSRGNAAKLWPTIAYQLALLLPGFKTALGLRLTTDPSLLDKSIPAQLQRLVIDSYAEAPSNRSLVMVLDGLDECEGETRQQDILRSIGGSLNSQPLLRVLIVSRPEAHIKEIFSEPPLQPCEQLNVLGSMEDVRIYLVDEFERICKTHSIMATTSSAWPEDQLIEHIVAKSSGHFIYAATVIRFVEDKDFDPVERLAIVTQLQSHDDDLSPFAELDQLYLQILNMAPHRSRLSRILSVVAAGFTGRLNVDNIGELLGLKQPEIMLTLRRLHSLINIGDRLLKANDPSSSTEKVISIYHASFLDFLHDSGRSHSFWFTNSDRQNLAVDMLTCLAKPSEDDDTVPSSFLPFQLMQYLPFLSTTELTPQVANLLYRMSYEWTNSFYFPRDSTQDLRPWLERQQAPADLLDRWDNYCLVAELDQNCSFAIRLPMPPAASGKPLNTKITLNYIRSVTSSQQIRVIQLYFLACLPLTPSSWRPFCLAGTRVILGLSWKEIQSIIAGLPSAPADWEPEADQEQYGWKCTFIRFVSHPTRMRILHPDPTLESTAKWCLNNIDLSLASLICSHNSSRSCPPSSDLHVLRAVQSEIPSFIRAEQEVQELFPAPNRWHDILQWLQTFSEPPLDMIEYVRSHLPADY</sequence>
<feature type="non-terminal residue" evidence="4">
    <location>
        <position position="935"/>
    </location>
</feature>
<feature type="compositionally biased region" description="Polar residues" evidence="2">
    <location>
        <begin position="39"/>
        <end position="55"/>
    </location>
</feature>
<name>A0AAV9YY76_9AGAR</name>
<dbReference type="PANTHER" id="PTHR10039:SF16">
    <property type="entry name" value="GPI INOSITOL-DEACYLASE"/>
    <property type="match status" value="1"/>
</dbReference>
<accession>A0AAV9YY76</accession>
<feature type="region of interest" description="Disordered" evidence="2">
    <location>
        <begin position="18"/>
        <end position="61"/>
    </location>
</feature>
<evidence type="ECO:0000313" key="5">
    <source>
        <dbReference type="Proteomes" id="UP001362999"/>
    </source>
</evidence>